<dbReference type="OrthoDB" id="3544264at2"/>
<gene>
    <name evidence="3" type="ORF">FED44_29410</name>
</gene>
<accession>A0A5R8YKJ1</accession>
<comment type="caution">
    <text evidence="3">The sequence shown here is derived from an EMBL/GenBank/DDBJ whole genome shotgun (WGS) entry which is preliminary data.</text>
</comment>
<dbReference type="Proteomes" id="UP000309033">
    <property type="component" value="Unassembled WGS sequence"/>
</dbReference>
<keyword evidence="2" id="KW-0732">Signal</keyword>
<evidence type="ECO:0000256" key="1">
    <source>
        <dbReference type="SAM" id="MobiDB-lite"/>
    </source>
</evidence>
<feature type="chain" id="PRO_5039457672" description="Pentapeptide repeat-containing protein" evidence="2">
    <location>
        <begin position="24"/>
        <end position="174"/>
    </location>
</feature>
<proteinExistence type="predicted"/>
<evidence type="ECO:0000313" key="4">
    <source>
        <dbReference type="Proteomes" id="UP000309033"/>
    </source>
</evidence>
<dbReference type="EMBL" id="VANP01000015">
    <property type="protein sequence ID" value="TLP53554.1"/>
    <property type="molecule type" value="Genomic_DNA"/>
</dbReference>
<evidence type="ECO:0008006" key="5">
    <source>
        <dbReference type="Google" id="ProtNLM"/>
    </source>
</evidence>
<protein>
    <recommendedName>
        <fullName evidence="5">Pentapeptide repeat-containing protein</fullName>
    </recommendedName>
</protein>
<dbReference type="AlphaFoldDB" id="A0A5R8YKJ1"/>
<keyword evidence="4" id="KW-1185">Reference proteome</keyword>
<reference evidence="3" key="1">
    <citation type="submission" date="2019-05" db="EMBL/GenBank/DDBJ databases">
        <title>Isolation, diversity and antifungal activity of Actinobacteria from wheat.</title>
        <authorList>
            <person name="Yu B."/>
        </authorList>
    </citation>
    <scope>NUCLEOTIDE SEQUENCE [LARGE SCALE GENOMIC DNA]</scope>
    <source>
        <strain evidence="3">NEAU-HEGS1-5</strain>
    </source>
</reference>
<evidence type="ECO:0000256" key="2">
    <source>
        <dbReference type="SAM" id="SignalP"/>
    </source>
</evidence>
<organism evidence="3 4">
    <name type="scientific">Microbispora triticiradicis</name>
    <dbReference type="NCBI Taxonomy" id="2200763"/>
    <lineage>
        <taxon>Bacteria</taxon>
        <taxon>Bacillati</taxon>
        <taxon>Actinomycetota</taxon>
        <taxon>Actinomycetes</taxon>
        <taxon>Streptosporangiales</taxon>
        <taxon>Streptosporangiaceae</taxon>
        <taxon>Microbispora</taxon>
    </lineage>
</organism>
<name>A0A5R8YKJ1_9ACTN</name>
<feature type="signal peptide" evidence="2">
    <location>
        <begin position="1"/>
        <end position="23"/>
    </location>
</feature>
<sequence>MSKLHKIIAGLALGTATVGGALALGAGAAGATTRTGDVDRPIARNGLANGVDDSTGGIAQGNRGVGERGDQENVFPVFSSPNNNVDRNNQNHNLNQNDNSNWWNNQQFWNQGAFSDKRDDFSGFGLVAKDVAIGFQDKTNKDNTWFNNAWWNNNNWWNCNDDNWWNNNNNDHVN</sequence>
<feature type="region of interest" description="Disordered" evidence="1">
    <location>
        <begin position="47"/>
        <end position="75"/>
    </location>
</feature>
<evidence type="ECO:0000313" key="3">
    <source>
        <dbReference type="EMBL" id="TLP53554.1"/>
    </source>
</evidence>